<name>A0A0E2HD79_9FIRM</name>
<evidence type="ECO:0000313" key="6">
    <source>
        <dbReference type="Proteomes" id="UP000013085"/>
    </source>
</evidence>
<dbReference type="PANTHER" id="PTHR13504">
    <property type="entry name" value="FIDO DOMAIN-CONTAINING PROTEIN DDB_G0283145"/>
    <property type="match status" value="1"/>
</dbReference>
<proteinExistence type="predicted"/>
<dbReference type="PATRIC" id="fig|999408.3.peg.1590"/>
<evidence type="ECO:0000256" key="1">
    <source>
        <dbReference type="PIRSR" id="PIRSR640198-1"/>
    </source>
</evidence>
<dbReference type="Proteomes" id="UP000013085">
    <property type="component" value="Unassembled WGS sequence"/>
</dbReference>
<dbReference type="InterPro" id="IPR036597">
    <property type="entry name" value="Fido-like_dom_sf"/>
</dbReference>
<keyword evidence="2" id="KW-0547">Nucleotide-binding</keyword>
<gene>
    <name evidence="5" type="ORF">HMPREF1090_01475</name>
</gene>
<dbReference type="SUPFAM" id="SSF140931">
    <property type="entry name" value="Fic-like"/>
    <property type="match status" value="1"/>
</dbReference>
<accession>A0A0E2HD79</accession>
<feature type="domain" description="Fido" evidence="4">
    <location>
        <begin position="93"/>
        <end position="228"/>
    </location>
</feature>
<dbReference type="EMBL" id="AGYR01000012">
    <property type="protein sequence ID" value="ENZ17925.1"/>
    <property type="molecule type" value="Genomic_DNA"/>
</dbReference>
<dbReference type="PROSITE" id="PS51459">
    <property type="entry name" value="FIDO"/>
    <property type="match status" value="1"/>
</dbReference>
<keyword evidence="2" id="KW-0067">ATP-binding</keyword>
<feature type="active site" evidence="1">
    <location>
        <position position="172"/>
    </location>
</feature>
<evidence type="ECO:0000256" key="3">
    <source>
        <dbReference type="PIRSR" id="PIRSR640198-3"/>
    </source>
</evidence>
<dbReference type="HOGENOM" id="CLU_040460_3_2_9"/>
<sequence length="258" mass="30141">MEVLQKVDRFQKEINALRPFEGEMLDQIKDYYRIGLTWTSNALEGNSLTESETKVLLEEGLTVGGRPMRDVFEAVDHARAYDFMFSLMKNRCIDESAVLRMHKLFYQNIEPDYAGRYRDMKVVITGSHYPTTAPEKLDREMAGLFQWTAGERERLHPLEFAAELHRRFVFIHPFKDGNGRVARLLMNLALIQDGYLPAVIPPVLRMDYISLLERAHRDPHDFIQFIAERELESQKEILRLFQIPFPKMEQGLSGMELM</sequence>
<evidence type="ECO:0000256" key="2">
    <source>
        <dbReference type="PIRSR" id="PIRSR640198-2"/>
    </source>
</evidence>
<dbReference type="Pfam" id="PF02661">
    <property type="entry name" value="Fic"/>
    <property type="match status" value="1"/>
</dbReference>
<dbReference type="InterPro" id="IPR040198">
    <property type="entry name" value="Fido_containing"/>
</dbReference>
<feature type="binding site" evidence="2">
    <location>
        <begin position="176"/>
        <end position="183"/>
    </location>
    <ligand>
        <name>ATP</name>
        <dbReference type="ChEBI" id="CHEBI:30616"/>
    </ligand>
</feature>
<feature type="site" description="Important for autoinhibition of adenylyltransferase activity" evidence="3">
    <location>
        <position position="44"/>
    </location>
</feature>
<dbReference type="AlphaFoldDB" id="A0A0E2HD79"/>
<organism evidence="5 6">
    <name type="scientific">[Clostridium] clostridioforme 90A8</name>
    <dbReference type="NCBI Taxonomy" id="999408"/>
    <lineage>
        <taxon>Bacteria</taxon>
        <taxon>Bacillati</taxon>
        <taxon>Bacillota</taxon>
        <taxon>Clostridia</taxon>
        <taxon>Lachnospirales</taxon>
        <taxon>Lachnospiraceae</taxon>
        <taxon>Enterocloster</taxon>
    </lineage>
</organism>
<dbReference type="InterPro" id="IPR003812">
    <property type="entry name" value="Fido"/>
</dbReference>
<evidence type="ECO:0000259" key="4">
    <source>
        <dbReference type="PROSITE" id="PS51459"/>
    </source>
</evidence>
<protein>
    <recommendedName>
        <fullName evidence="4">Fido domain-containing protein</fullName>
    </recommendedName>
</protein>
<evidence type="ECO:0000313" key="5">
    <source>
        <dbReference type="EMBL" id="ENZ17925.1"/>
    </source>
</evidence>
<reference evidence="5 6" key="1">
    <citation type="submission" date="2013-01" db="EMBL/GenBank/DDBJ databases">
        <title>The Genome Sequence of Clostridium clostridioforme 90A8.</title>
        <authorList>
            <consortium name="The Broad Institute Genome Sequencing Platform"/>
            <person name="Earl A."/>
            <person name="Ward D."/>
            <person name="Feldgarden M."/>
            <person name="Gevers D."/>
            <person name="Courvalin P."/>
            <person name="Lambert T."/>
            <person name="Walker B."/>
            <person name="Young S.K."/>
            <person name="Zeng Q."/>
            <person name="Gargeya S."/>
            <person name="Fitzgerald M."/>
            <person name="Haas B."/>
            <person name="Abouelleil A."/>
            <person name="Alvarado L."/>
            <person name="Arachchi H.M."/>
            <person name="Berlin A.M."/>
            <person name="Chapman S.B."/>
            <person name="Dewar J."/>
            <person name="Goldberg J."/>
            <person name="Griggs A."/>
            <person name="Gujja S."/>
            <person name="Hansen M."/>
            <person name="Howarth C."/>
            <person name="Imamovic A."/>
            <person name="Larimer J."/>
            <person name="McCowan C."/>
            <person name="Murphy C."/>
            <person name="Neiman D."/>
            <person name="Pearson M."/>
            <person name="Priest M."/>
            <person name="Roberts A."/>
            <person name="Saif S."/>
            <person name="Shea T."/>
            <person name="Sisk P."/>
            <person name="Sykes S."/>
            <person name="Wortman J."/>
            <person name="Nusbaum C."/>
            <person name="Birren B."/>
        </authorList>
    </citation>
    <scope>NUCLEOTIDE SEQUENCE [LARGE SCALE GENOMIC DNA]</scope>
    <source>
        <strain evidence="5 6">90A8</strain>
    </source>
</reference>
<dbReference type="PANTHER" id="PTHR13504:SF38">
    <property type="entry name" value="FIDO DOMAIN-CONTAINING PROTEIN"/>
    <property type="match status" value="1"/>
</dbReference>
<dbReference type="Gene3D" id="1.10.3290.10">
    <property type="entry name" value="Fido-like domain"/>
    <property type="match status" value="1"/>
</dbReference>
<dbReference type="GO" id="GO:0005524">
    <property type="term" value="F:ATP binding"/>
    <property type="evidence" value="ECO:0007669"/>
    <property type="project" value="UniProtKB-KW"/>
</dbReference>
<comment type="caution">
    <text evidence="5">The sequence shown here is derived from an EMBL/GenBank/DDBJ whole genome shotgun (WGS) entry which is preliminary data.</text>
</comment>
<dbReference type="RefSeq" id="WP_002595371.1">
    <property type="nucleotide sequence ID" value="NZ_KB851009.1"/>
</dbReference>